<name>A0A174QG77_9BACE</name>
<organism evidence="1 2">
    <name type="scientific">Bacteroides caccae</name>
    <dbReference type="NCBI Taxonomy" id="47678"/>
    <lineage>
        <taxon>Bacteria</taxon>
        <taxon>Pseudomonadati</taxon>
        <taxon>Bacteroidota</taxon>
        <taxon>Bacteroidia</taxon>
        <taxon>Bacteroidales</taxon>
        <taxon>Bacteroidaceae</taxon>
        <taxon>Bacteroides</taxon>
    </lineage>
</organism>
<evidence type="ECO:0008006" key="3">
    <source>
        <dbReference type="Google" id="ProtNLM"/>
    </source>
</evidence>
<evidence type="ECO:0000313" key="1">
    <source>
        <dbReference type="EMBL" id="CUP72213.1"/>
    </source>
</evidence>
<sequence>MKRVEGSSGISLLECVNPVKDKWRVRWDVQHNEQDDSVSYMEEEFPYKPDGEEIRKMVIDWYNQEINNEIISGFTYNGIPVWLSQENQFNYKSAYDLAVQTDGTSLPVRFKFGTDDEPVYYEFNTLENLTDFYTKEMVFVQRTLAAGWKKKDAVDLSLYQ</sequence>
<protein>
    <recommendedName>
        <fullName evidence="3">DUF4376 domain-containing protein</fullName>
    </recommendedName>
</protein>
<dbReference type="AlphaFoldDB" id="A0A174QG77"/>
<dbReference type="RefSeq" id="WP_055255969.1">
    <property type="nucleotide sequence ID" value="NZ_CZBL01000002.1"/>
</dbReference>
<dbReference type="EMBL" id="CZBL01000002">
    <property type="protein sequence ID" value="CUP72213.1"/>
    <property type="molecule type" value="Genomic_DNA"/>
</dbReference>
<accession>A0A174QG77</accession>
<dbReference type="Proteomes" id="UP000095725">
    <property type="component" value="Unassembled WGS sequence"/>
</dbReference>
<gene>
    <name evidence="1" type="ORF">ERS852558_00869</name>
</gene>
<reference evidence="1 2" key="1">
    <citation type="submission" date="2015-09" db="EMBL/GenBank/DDBJ databases">
        <authorList>
            <consortium name="Pathogen Informatics"/>
        </authorList>
    </citation>
    <scope>NUCLEOTIDE SEQUENCE [LARGE SCALE GENOMIC DNA]</scope>
    <source>
        <strain evidence="1 2">2789STDY5834946</strain>
    </source>
</reference>
<evidence type="ECO:0000313" key="2">
    <source>
        <dbReference type="Proteomes" id="UP000095725"/>
    </source>
</evidence>
<proteinExistence type="predicted"/>